<organism evidence="1 2">
    <name type="scientific">Paraburkholderia madseniana</name>
    <dbReference type="NCBI Taxonomy" id="2599607"/>
    <lineage>
        <taxon>Bacteria</taxon>
        <taxon>Pseudomonadati</taxon>
        <taxon>Pseudomonadota</taxon>
        <taxon>Betaproteobacteria</taxon>
        <taxon>Burkholderiales</taxon>
        <taxon>Burkholderiaceae</taxon>
        <taxon>Paraburkholderia</taxon>
    </lineage>
</organism>
<gene>
    <name evidence="1" type="ORF">OSB80_04010</name>
</gene>
<proteinExistence type="predicted"/>
<sequence length="44" mass="5091">MSESMVEATKSPALYQRRSFVSMFSAIARVHLFQIVDIDTDIWI</sequence>
<evidence type="ECO:0000313" key="2">
    <source>
        <dbReference type="Proteomes" id="UP001209412"/>
    </source>
</evidence>
<reference evidence="1 2" key="1">
    <citation type="submission" date="2022-11" db="EMBL/GenBank/DDBJ databases">
        <title>PHB producers.</title>
        <authorList>
            <person name="Besaury L."/>
        </authorList>
    </citation>
    <scope>NUCLEOTIDE SEQUENCE [LARGE SCALE GENOMIC DNA]</scope>
    <source>
        <strain evidence="1 2">SEWS6</strain>
    </source>
</reference>
<keyword evidence="2" id="KW-1185">Reference proteome</keyword>
<protein>
    <submittedName>
        <fullName evidence="1">Uncharacterized protein</fullName>
    </submittedName>
</protein>
<name>A0ABT3U928_9BURK</name>
<dbReference type="Proteomes" id="UP001209412">
    <property type="component" value="Unassembled WGS sequence"/>
</dbReference>
<comment type="caution">
    <text evidence="1">The sequence shown here is derived from an EMBL/GenBank/DDBJ whole genome shotgun (WGS) entry which is preliminary data.</text>
</comment>
<dbReference type="RefSeq" id="WP_266256700.1">
    <property type="nucleotide sequence ID" value="NZ_JAMXWF010000002.1"/>
</dbReference>
<dbReference type="EMBL" id="JAPKHW010000002">
    <property type="protein sequence ID" value="MCX4144547.1"/>
    <property type="molecule type" value="Genomic_DNA"/>
</dbReference>
<accession>A0ABT3U928</accession>
<evidence type="ECO:0000313" key="1">
    <source>
        <dbReference type="EMBL" id="MCX4144547.1"/>
    </source>
</evidence>